<dbReference type="Proteomes" id="UP000244937">
    <property type="component" value="Chromosome"/>
</dbReference>
<evidence type="ECO:0000313" key="3">
    <source>
        <dbReference type="Proteomes" id="UP000244937"/>
    </source>
</evidence>
<proteinExistence type="predicted"/>
<dbReference type="EMBL" id="CP029187">
    <property type="protein sequence ID" value="AWI26150.1"/>
    <property type="molecule type" value="Genomic_DNA"/>
</dbReference>
<evidence type="ECO:0000256" key="1">
    <source>
        <dbReference type="SAM" id="SignalP"/>
    </source>
</evidence>
<name>A0A2S1SID2_9FLAO</name>
<gene>
    <name evidence="2" type="ORF">HYN49_09700</name>
</gene>
<dbReference type="GO" id="GO:0020037">
    <property type="term" value="F:heme binding"/>
    <property type="evidence" value="ECO:0007669"/>
    <property type="project" value="InterPro"/>
</dbReference>
<dbReference type="AlphaFoldDB" id="A0A2S1SID2"/>
<accession>A0A2S1SID2</accession>
<dbReference type="SUPFAM" id="SSF46626">
    <property type="entry name" value="Cytochrome c"/>
    <property type="match status" value="1"/>
</dbReference>
<reference evidence="2 3" key="1">
    <citation type="submission" date="2018-05" db="EMBL/GenBank/DDBJ databases">
        <title>Genome sequencing of Flavobacterium sp. HYN0049.</title>
        <authorList>
            <person name="Yi H."/>
            <person name="Baek C."/>
        </authorList>
    </citation>
    <scope>NUCLEOTIDE SEQUENCE [LARGE SCALE GENOMIC DNA]</scope>
    <source>
        <strain evidence="2 3">HYN0049</strain>
    </source>
</reference>
<dbReference type="OrthoDB" id="679921at2"/>
<dbReference type="KEGG" id="fpal:HYN49_09700"/>
<evidence type="ECO:0000313" key="2">
    <source>
        <dbReference type="EMBL" id="AWI26150.1"/>
    </source>
</evidence>
<organism evidence="2 3">
    <name type="scientific">Flavobacterium pallidum</name>
    <dbReference type="NCBI Taxonomy" id="2172098"/>
    <lineage>
        <taxon>Bacteria</taxon>
        <taxon>Pseudomonadati</taxon>
        <taxon>Bacteroidota</taxon>
        <taxon>Flavobacteriia</taxon>
        <taxon>Flavobacteriales</taxon>
        <taxon>Flavobacteriaceae</taxon>
        <taxon>Flavobacterium</taxon>
    </lineage>
</organism>
<keyword evidence="3" id="KW-1185">Reference proteome</keyword>
<dbReference type="RefSeq" id="WP_108903928.1">
    <property type="nucleotide sequence ID" value="NZ_CP029187.1"/>
</dbReference>
<feature type="signal peptide" evidence="1">
    <location>
        <begin position="1"/>
        <end position="26"/>
    </location>
</feature>
<dbReference type="PROSITE" id="PS51257">
    <property type="entry name" value="PROKAR_LIPOPROTEIN"/>
    <property type="match status" value="1"/>
</dbReference>
<feature type="chain" id="PRO_5015503117" evidence="1">
    <location>
        <begin position="27"/>
        <end position="107"/>
    </location>
</feature>
<keyword evidence="1" id="KW-0732">Signal</keyword>
<protein>
    <submittedName>
        <fullName evidence="2">Cytochrome C</fullName>
    </submittedName>
</protein>
<sequence>MKTKVILLSFAATLILACNATKPAVAEKPTPPSPPTVEVAGVPATEAHAKGQSLYENNCAKCHKLFAATDFSQADWKPILARMQKKARLDDADMGLITNYLFDLQKN</sequence>
<dbReference type="InterPro" id="IPR036909">
    <property type="entry name" value="Cyt_c-like_dom_sf"/>
</dbReference>
<dbReference type="Gene3D" id="1.10.760.10">
    <property type="entry name" value="Cytochrome c-like domain"/>
    <property type="match status" value="1"/>
</dbReference>
<dbReference type="GO" id="GO:0009055">
    <property type="term" value="F:electron transfer activity"/>
    <property type="evidence" value="ECO:0007669"/>
    <property type="project" value="InterPro"/>
</dbReference>